<evidence type="ECO:0000313" key="2">
    <source>
        <dbReference type="EMBL" id="SHI67530.1"/>
    </source>
</evidence>
<proteinExistence type="predicted"/>
<feature type="region of interest" description="Disordered" evidence="1">
    <location>
        <begin position="213"/>
        <end position="280"/>
    </location>
</feature>
<feature type="region of interest" description="Disordered" evidence="1">
    <location>
        <begin position="62"/>
        <end position="199"/>
    </location>
</feature>
<feature type="compositionally biased region" description="Basic residues" evidence="1">
    <location>
        <begin position="251"/>
        <end position="280"/>
    </location>
</feature>
<organism evidence="2 3">
    <name type="scientific">Nocardiopsis flavescens</name>
    <dbReference type="NCBI Taxonomy" id="758803"/>
    <lineage>
        <taxon>Bacteria</taxon>
        <taxon>Bacillati</taxon>
        <taxon>Actinomycetota</taxon>
        <taxon>Actinomycetes</taxon>
        <taxon>Streptosporangiales</taxon>
        <taxon>Nocardiopsidaceae</taxon>
        <taxon>Nocardiopsis</taxon>
    </lineage>
</organism>
<reference evidence="2 3" key="1">
    <citation type="submission" date="2016-11" db="EMBL/GenBank/DDBJ databases">
        <authorList>
            <person name="Jaros S."/>
            <person name="Januszkiewicz K."/>
            <person name="Wedrychowicz H."/>
        </authorList>
    </citation>
    <scope>NUCLEOTIDE SEQUENCE [LARGE SCALE GENOMIC DNA]</scope>
    <source>
        <strain evidence="2 3">CGMCC 4.5723</strain>
    </source>
</reference>
<dbReference type="EMBL" id="FQZK01000001">
    <property type="protein sequence ID" value="SHI67530.1"/>
    <property type="molecule type" value="Genomic_DNA"/>
</dbReference>
<sequence length="280" mass="30026">MGVGCRAQSVRPIPACAGLTPWTGRGRTCRTVHPRVRGAHSSRPGQTRVVISALCDFVGRRTGVPATLPRPPPRAQEERGPHPRTGSPATRRTRSRSPTGPPPGRPERRVRLSAVSGPRARPATGRTTLNHLSRDSPYRLPEYAVSVLPRARPARPPAPCTPTSPRSPGSPRPTSSRTSSTRAATPAPIGLGGVGRRLPRGECAVLRARLRNGLPAGGARPPGRPPPPAHPVRAHARAGRDHPAGGGLHGVLRRARHRRGPRPRPVRVRSRRGRPRVRRA</sequence>
<evidence type="ECO:0000313" key="3">
    <source>
        <dbReference type="Proteomes" id="UP000184452"/>
    </source>
</evidence>
<keyword evidence="3" id="KW-1185">Reference proteome</keyword>
<gene>
    <name evidence="2" type="ORF">SAMN05421803_101903</name>
</gene>
<protein>
    <submittedName>
        <fullName evidence="2">Uncharacterized protein</fullName>
    </submittedName>
</protein>
<dbReference type="AlphaFoldDB" id="A0A1M6D2Q8"/>
<name>A0A1M6D2Q8_9ACTN</name>
<accession>A0A1M6D2Q8</accession>
<dbReference type="Proteomes" id="UP000184452">
    <property type="component" value="Unassembled WGS sequence"/>
</dbReference>
<feature type="compositionally biased region" description="Low complexity" evidence="1">
    <location>
        <begin position="163"/>
        <end position="188"/>
    </location>
</feature>
<evidence type="ECO:0000256" key="1">
    <source>
        <dbReference type="SAM" id="MobiDB-lite"/>
    </source>
</evidence>